<evidence type="ECO:0000313" key="10">
    <source>
        <dbReference type="EMBL" id="CCE61258.1"/>
    </source>
</evidence>
<name>G8BMY0_TETPH</name>
<dbReference type="InterPro" id="IPR020846">
    <property type="entry name" value="MFS_dom"/>
</dbReference>
<dbReference type="GO" id="GO:0012505">
    <property type="term" value="C:endomembrane system"/>
    <property type="evidence" value="ECO:0007669"/>
    <property type="project" value="UniProtKB-SubCell"/>
</dbReference>
<keyword evidence="6 8" id="KW-0472">Membrane</keyword>
<evidence type="ECO:0000256" key="2">
    <source>
        <dbReference type="ARBA" id="ARBA00008335"/>
    </source>
</evidence>
<gene>
    <name evidence="10" type="primary">TPHA0A01750</name>
    <name evidence="10" type="ordered locus">TPHA_0A01750</name>
</gene>
<dbReference type="InterPro" id="IPR011701">
    <property type="entry name" value="MFS"/>
</dbReference>
<keyword evidence="11" id="KW-1185">Reference proteome</keyword>
<comment type="similarity">
    <text evidence="2">Belongs to the major facilitator superfamily.</text>
</comment>
<evidence type="ECO:0000256" key="8">
    <source>
        <dbReference type="SAM" id="Phobius"/>
    </source>
</evidence>
<dbReference type="Gene3D" id="1.20.1250.20">
    <property type="entry name" value="MFS general substrate transporter like domains"/>
    <property type="match status" value="1"/>
</dbReference>
<dbReference type="RefSeq" id="XP_003683692.1">
    <property type="nucleotide sequence ID" value="XM_003683644.1"/>
</dbReference>
<feature type="transmembrane region" description="Helical" evidence="8">
    <location>
        <begin position="249"/>
        <end position="271"/>
    </location>
</feature>
<evidence type="ECO:0000256" key="1">
    <source>
        <dbReference type="ARBA" id="ARBA00004127"/>
    </source>
</evidence>
<evidence type="ECO:0000256" key="5">
    <source>
        <dbReference type="ARBA" id="ARBA00022989"/>
    </source>
</evidence>
<accession>G8BMY0</accession>
<dbReference type="HOGENOM" id="CLU_000960_22_3_1"/>
<dbReference type="PROSITE" id="PS50850">
    <property type="entry name" value="MFS"/>
    <property type="match status" value="1"/>
</dbReference>
<dbReference type="KEGG" id="tpf:TPHA_0A01750"/>
<feature type="transmembrane region" description="Helical" evidence="8">
    <location>
        <begin position="101"/>
        <end position="120"/>
    </location>
</feature>
<dbReference type="AlphaFoldDB" id="G8BMY0"/>
<feature type="transmembrane region" description="Helical" evidence="8">
    <location>
        <begin position="226"/>
        <end position="243"/>
    </location>
</feature>
<dbReference type="Pfam" id="PF07690">
    <property type="entry name" value="MFS_1"/>
    <property type="match status" value="1"/>
</dbReference>
<dbReference type="GO" id="GO:0000329">
    <property type="term" value="C:fungal-type vacuole membrane"/>
    <property type="evidence" value="ECO:0007669"/>
    <property type="project" value="TreeGrafter"/>
</dbReference>
<dbReference type="GO" id="GO:0015174">
    <property type="term" value="F:basic amino acid transmembrane transporter activity"/>
    <property type="evidence" value="ECO:0007669"/>
    <property type="project" value="TreeGrafter"/>
</dbReference>
<feature type="domain" description="Major facilitator superfamily (MFS) profile" evidence="9">
    <location>
        <begin position="97"/>
        <end position="613"/>
    </location>
</feature>
<feature type="transmembrane region" description="Helical" evidence="8">
    <location>
        <begin position="417"/>
        <end position="433"/>
    </location>
</feature>
<feature type="transmembrane region" description="Helical" evidence="8">
    <location>
        <begin position="472"/>
        <end position="497"/>
    </location>
</feature>
<feature type="transmembrane region" description="Helical" evidence="8">
    <location>
        <begin position="162"/>
        <end position="185"/>
    </location>
</feature>
<evidence type="ECO:0000256" key="7">
    <source>
        <dbReference type="SAM" id="MobiDB-lite"/>
    </source>
</evidence>
<keyword evidence="4 8" id="KW-0812">Transmembrane</keyword>
<evidence type="ECO:0000256" key="6">
    <source>
        <dbReference type="ARBA" id="ARBA00023136"/>
    </source>
</evidence>
<dbReference type="SUPFAM" id="SSF103473">
    <property type="entry name" value="MFS general substrate transporter"/>
    <property type="match status" value="1"/>
</dbReference>
<organism evidence="10 11">
    <name type="scientific">Tetrapisispora phaffii (strain ATCC 24235 / CBS 4417 / NBRC 1672 / NRRL Y-8282 / UCD 70-5)</name>
    <name type="common">Yeast</name>
    <name type="synonym">Fabospora phaffii</name>
    <dbReference type="NCBI Taxonomy" id="1071381"/>
    <lineage>
        <taxon>Eukaryota</taxon>
        <taxon>Fungi</taxon>
        <taxon>Dikarya</taxon>
        <taxon>Ascomycota</taxon>
        <taxon>Saccharomycotina</taxon>
        <taxon>Saccharomycetes</taxon>
        <taxon>Saccharomycetales</taxon>
        <taxon>Saccharomycetaceae</taxon>
        <taxon>Tetrapisispora</taxon>
    </lineage>
</organism>
<dbReference type="Proteomes" id="UP000005666">
    <property type="component" value="Chromosome 1"/>
</dbReference>
<feature type="transmembrane region" description="Helical" evidence="8">
    <location>
        <begin position="509"/>
        <end position="527"/>
    </location>
</feature>
<dbReference type="Gene3D" id="1.20.1720.10">
    <property type="entry name" value="Multidrug resistance protein D"/>
    <property type="match status" value="1"/>
</dbReference>
<keyword evidence="5 8" id="KW-1133">Transmembrane helix</keyword>
<feature type="transmembrane region" description="Helical" evidence="8">
    <location>
        <begin position="191"/>
        <end position="214"/>
    </location>
</feature>
<dbReference type="EMBL" id="HE612856">
    <property type="protein sequence ID" value="CCE61258.1"/>
    <property type="molecule type" value="Genomic_DNA"/>
</dbReference>
<evidence type="ECO:0000313" key="11">
    <source>
        <dbReference type="Proteomes" id="UP000005666"/>
    </source>
</evidence>
<reference evidence="10 11" key="1">
    <citation type="journal article" date="2011" name="Proc. Natl. Acad. Sci. U.S.A.">
        <title>Evolutionary erosion of yeast sex chromosomes by mating-type switching accidents.</title>
        <authorList>
            <person name="Gordon J.L."/>
            <person name="Armisen D."/>
            <person name="Proux-Wera E."/>
            <person name="Oheigeartaigh S.S."/>
            <person name="Byrne K.P."/>
            <person name="Wolfe K.H."/>
        </authorList>
    </citation>
    <scope>NUCLEOTIDE SEQUENCE [LARGE SCALE GENOMIC DNA]</scope>
    <source>
        <strain evidence="11">ATCC 24235 / CBS 4417 / NBRC 1672 / NRRL Y-8282 / UCD 70-5</strain>
    </source>
</reference>
<evidence type="ECO:0000259" key="9">
    <source>
        <dbReference type="PROSITE" id="PS50850"/>
    </source>
</evidence>
<dbReference type="OrthoDB" id="3437016at2759"/>
<dbReference type="PANTHER" id="PTHR23501:SF191">
    <property type="entry name" value="VACUOLAR BASIC AMINO ACID TRANSPORTER 4"/>
    <property type="match status" value="1"/>
</dbReference>
<feature type="transmembrane region" description="Helical" evidence="8">
    <location>
        <begin position="440"/>
        <end position="460"/>
    </location>
</feature>
<feature type="transmembrane region" description="Helical" evidence="8">
    <location>
        <begin position="308"/>
        <end position="327"/>
    </location>
</feature>
<dbReference type="eggNOG" id="KOG0254">
    <property type="taxonomic scope" value="Eukaryota"/>
</dbReference>
<dbReference type="OMA" id="VPHEHQA"/>
<feature type="transmembrane region" description="Helical" evidence="8">
    <location>
        <begin position="339"/>
        <end position="356"/>
    </location>
</feature>
<comment type="subcellular location">
    <subcellularLocation>
        <location evidence="1">Endomembrane system</location>
        <topology evidence="1">Multi-pass membrane protein</topology>
    </subcellularLocation>
</comment>
<dbReference type="InterPro" id="IPR036259">
    <property type="entry name" value="MFS_trans_sf"/>
</dbReference>
<evidence type="ECO:0000256" key="3">
    <source>
        <dbReference type="ARBA" id="ARBA00022448"/>
    </source>
</evidence>
<proteinExistence type="inferred from homology"/>
<dbReference type="PANTHER" id="PTHR23501">
    <property type="entry name" value="MAJOR FACILITATOR SUPERFAMILY"/>
    <property type="match status" value="1"/>
</dbReference>
<sequence>MVENDVISNIGDDSLSHVPPRVQEDKSPLLHAIRGELLQDSSFSLPGFVAAEIEEREELYREASIASNQHHDYGSVANSIILDNDKNNLSPTRLRLAMSSMYLGIFLSALDNTIVSTLLARIGSEFNELPRISWIATAYLLSSATFQPLYGKISDIFGRKIVLTFCNVNFFIGCLICGTAKSFWVLVIGRFISGVGGGGITSMSTITVSDIIPLRNRALYQGVCNFYYGLGIALGGIIGGWFTEKLGSWRGAFLFQVPLSVISTVTVMVWLQLPKDSKSYGLEITMSNNSSNNGTESIIMKKLKTIDWYGAMSLVIFLLSFMILSSAGGSDISVKSNTFLYLTLISVTSFISFIYIELKFAKDPILPLVFLKDRSVLGSSLSNWFTMMLLMTISYYLPIYFTSVMGIGAYDVGKRTLPNFFSVAFGSLGAGYYMKKTGKYYWFVTFFCLVVVIGCLQIYLINDGISVWRQYLLSFVPGLGAAVLITIALLSMIVAVPHEYQAVTTSISYAFRSTGCTLGVSIGAALFRDSLNKYLRAKILELGSQNGNYSEKELLQIIDHASKSIDWVHNEAPRFFKRTILECYHYACKKVFLFCLICSVLALLSISMIKEHKLHSSLDRKEDDTPGSEEIQDSMN</sequence>
<protein>
    <recommendedName>
        <fullName evidence="9">Major facilitator superfamily (MFS) profile domain-containing protein</fullName>
    </recommendedName>
</protein>
<feature type="transmembrane region" description="Helical" evidence="8">
    <location>
        <begin position="591"/>
        <end position="609"/>
    </location>
</feature>
<keyword evidence="3" id="KW-0813">Transport</keyword>
<dbReference type="GeneID" id="11532743"/>
<evidence type="ECO:0000256" key="4">
    <source>
        <dbReference type="ARBA" id="ARBA00022692"/>
    </source>
</evidence>
<feature type="region of interest" description="Disordered" evidence="7">
    <location>
        <begin position="1"/>
        <end position="21"/>
    </location>
</feature>